<comment type="caution">
    <text evidence="3">The sequence shown here is derived from an EMBL/GenBank/DDBJ whole genome shotgun (WGS) entry which is preliminary data.</text>
</comment>
<name>A0AAV1Z0Y7_9ARAC</name>
<dbReference type="AlphaFoldDB" id="A0AAV1Z0Y7"/>
<dbReference type="SMART" id="SM00595">
    <property type="entry name" value="MADF"/>
    <property type="match status" value="1"/>
</dbReference>
<dbReference type="PROSITE" id="PS51029">
    <property type="entry name" value="MADF"/>
    <property type="match status" value="1"/>
</dbReference>
<reference evidence="3 4" key="1">
    <citation type="submission" date="2024-04" db="EMBL/GenBank/DDBJ databases">
        <authorList>
            <person name="Rising A."/>
            <person name="Reimegard J."/>
            <person name="Sonavane S."/>
            <person name="Akerstrom W."/>
            <person name="Nylinder S."/>
            <person name="Hedman E."/>
            <person name="Kallberg Y."/>
        </authorList>
    </citation>
    <scope>NUCLEOTIDE SEQUENCE [LARGE SCALE GENOMIC DNA]</scope>
</reference>
<keyword evidence="4" id="KW-1185">Reference proteome</keyword>
<organism evidence="3 4">
    <name type="scientific">Larinioides sclopetarius</name>
    <dbReference type="NCBI Taxonomy" id="280406"/>
    <lineage>
        <taxon>Eukaryota</taxon>
        <taxon>Metazoa</taxon>
        <taxon>Ecdysozoa</taxon>
        <taxon>Arthropoda</taxon>
        <taxon>Chelicerata</taxon>
        <taxon>Arachnida</taxon>
        <taxon>Araneae</taxon>
        <taxon>Araneomorphae</taxon>
        <taxon>Entelegynae</taxon>
        <taxon>Araneoidea</taxon>
        <taxon>Araneidae</taxon>
        <taxon>Larinioides</taxon>
    </lineage>
</organism>
<accession>A0AAV1Z0Y7</accession>
<dbReference type="PANTHER" id="PTHR21505:SF15">
    <property type="entry name" value="RE18252P"/>
    <property type="match status" value="1"/>
</dbReference>
<protein>
    <recommendedName>
        <fullName evidence="2">MADF domain-containing protein</fullName>
    </recommendedName>
</protein>
<gene>
    <name evidence="3" type="ORF">LARSCL_LOCUS2398</name>
</gene>
<sequence>MRAELRLNKMEDIYPLYLFQAHTAWSKDKIKELIELLRNAPALWDHKSKEFFDREKKSEEMLHIATVLNVSEEEVAKKIKSIKTQYRREYTKQLQHEKSGSSSTARDKEWFGYKPLSFLRKNIISKEIDSPEQDDTGEDDNEDKDDGKSSESSSEEENRVILPTDKTNSNARIKKDSVQSQGTNHQNLKRKIHDELFNNTSKRTSPPTSIQEVKKQLKDDLTIYGENVASRMRNSMQGYREIAIARHEIDKILFKLEMGEFR</sequence>
<evidence type="ECO:0000313" key="4">
    <source>
        <dbReference type="Proteomes" id="UP001497382"/>
    </source>
</evidence>
<feature type="region of interest" description="Disordered" evidence="1">
    <location>
        <begin position="125"/>
        <end position="190"/>
    </location>
</feature>
<dbReference type="Proteomes" id="UP001497382">
    <property type="component" value="Unassembled WGS sequence"/>
</dbReference>
<dbReference type="PANTHER" id="PTHR21505">
    <property type="entry name" value="MADF DOMAIN-CONTAINING PROTEIN-RELATED"/>
    <property type="match status" value="1"/>
</dbReference>
<proteinExistence type="predicted"/>
<dbReference type="EMBL" id="CAXIEN010000016">
    <property type="protein sequence ID" value="CAL1265202.1"/>
    <property type="molecule type" value="Genomic_DNA"/>
</dbReference>
<evidence type="ECO:0000313" key="3">
    <source>
        <dbReference type="EMBL" id="CAL1265202.1"/>
    </source>
</evidence>
<dbReference type="InterPro" id="IPR006578">
    <property type="entry name" value="MADF-dom"/>
</dbReference>
<evidence type="ECO:0000259" key="2">
    <source>
        <dbReference type="PROSITE" id="PS51029"/>
    </source>
</evidence>
<evidence type="ECO:0000256" key="1">
    <source>
        <dbReference type="SAM" id="MobiDB-lite"/>
    </source>
</evidence>
<feature type="compositionally biased region" description="Acidic residues" evidence="1">
    <location>
        <begin position="130"/>
        <end position="144"/>
    </location>
</feature>
<dbReference type="Pfam" id="PF10545">
    <property type="entry name" value="MADF_DNA_bdg"/>
    <property type="match status" value="1"/>
</dbReference>
<feature type="domain" description="MADF" evidence="2">
    <location>
        <begin position="32"/>
        <end position="124"/>
    </location>
</feature>